<feature type="region of interest" description="Disordered" evidence="1">
    <location>
        <begin position="79"/>
        <end position="113"/>
    </location>
</feature>
<proteinExistence type="predicted"/>
<dbReference type="EMBL" id="AMZH03012760">
    <property type="protein sequence ID" value="RRT50451.1"/>
    <property type="molecule type" value="Genomic_DNA"/>
</dbReference>
<evidence type="ECO:0000313" key="3">
    <source>
        <dbReference type="Proteomes" id="UP000287651"/>
    </source>
</evidence>
<comment type="caution">
    <text evidence="2">The sequence shown here is derived from an EMBL/GenBank/DDBJ whole genome shotgun (WGS) entry which is preliminary data.</text>
</comment>
<evidence type="ECO:0000313" key="2">
    <source>
        <dbReference type="EMBL" id="RRT50451.1"/>
    </source>
</evidence>
<organism evidence="2 3">
    <name type="scientific">Ensete ventricosum</name>
    <name type="common">Abyssinian banana</name>
    <name type="synonym">Musa ensete</name>
    <dbReference type="NCBI Taxonomy" id="4639"/>
    <lineage>
        <taxon>Eukaryota</taxon>
        <taxon>Viridiplantae</taxon>
        <taxon>Streptophyta</taxon>
        <taxon>Embryophyta</taxon>
        <taxon>Tracheophyta</taxon>
        <taxon>Spermatophyta</taxon>
        <taxon>Magnoliopsida</taxon>
        <taxon>Liliopsida</taxon>
        <taxon>Zingiberales</taxon>
        <taxon>Musaceae</taxon>
        <taxon>Ensete</taxon>
    </lineage>
</organism>
<accession>A0A426YFC8</accession>
<dbReference type="AlphaFoldDB" id="A0A426YFC8"/>
<name>A0A426YFC8_ENSVE</name>
<gene>
    <name evidence="2" type="ORF">B296_00046549</name>
</gene>
<dbReference type="Proteomes" id="UP000287651">
    <property type="component" value="Unassembled WGS sequence"/>
</dbReference>
<reference evidence="2 3" key="1">
    <citation type="journal article" date="2014" name="Agronomy (Basel)">
        <title>A Draft Genome Sequence for Ensete ventricosum, the Drought-Tolerant Tree Against Hunger.</title>
        <authorList>
            <person name="Harrison J."/>
            <person name="Moore K.A."/>
            <person name="Paszkiewicz K."/>
            <person name="Jones T."/>
            <person name="Grant M."/>
            <person name="Ambacheew D."/>
            <person name="Muzemil S."/>
            <person name="Studholme D.J."/>
        </authorList>
    </citation>
    <scope>NUCLEOTIDE SEQUENCE [LARGE SCALE GENOMIC DNA]</scope>
</reference>
<sequence length="113" mass="12960">MALLIPSRPLDWRRRRREAADKRGDSGACSDLGLHAAMNLSTFISSTWRWFWQQSTLEFRHDLDAKALSNSSSFGRRYRMIEEGDDDRSTSTAGSQRRPAPPPLENAEYTNAW</sequence>
<evidence type="ECO:0000256" key="1">
    <source>
        <dbReference type="SAM" id="MobiDB-lite"/>
    </source>
</evidence>
<protein>
    <submittedName>
        <fullName evidence="2">Uncharacterized protein</fullName>
    </submittedName>
</protein>